<protein>
    <submittedName>
        <fullName evidence="2">Uncharacterized protein</fullName>
    </submittedName>
</protein>
<sequence>MTSTIMLALNGEAIPLKNMRVTVSQQFQDKDQSGQTSATTKAEQGAKGKELRVVGEVPFKQISTLSRIFALANATDAGGKRQVYRVANEVARAVNLREATFTGTVDAPPQDGRMSWLVTFTLTEHLSVQEKREARAASRTASKTQKAGADGGAASQASAGEDAETLSWFESKVLKPVNDALG</sequence>
<organism evidence="2 3">
    <name type="scientific">Cronobacter dublinensis</name>
    <dbReference type="NCBI Taxonomy" id="413497"/>
    <lineage>
        <taxon>Bacteria</taxon>
        <taxon>Pseudomonadati</taxon>
        <taxon>Pseudomonadota</taxon>
        <taxon>Gammaproteobacteria</taxon>
        <taxon>Enterobacterales</taxon>
        <taxon>Enterobacteriaceae</taxon>
        <taxon>Cronobacter</taxon>
    </lineage>
</organism>
<dbReference type="InterPro" id="IPR057869">
    <property type="entry name" value="HP1_YO34"/>
</dbReference>
<comment type="caution">
    <text evidence="2">The sequence shown here is derived from an EMBL/GenBank/DDBJ whole genome shotgun (WGS) entry which is preliminary data.</text>
</comment>
<evidence type="ECO:0000256" key="1">
    <source>
        <dbReference type="SAM" id="MobiDB-lite"/>
    </source>
</evidence>
<dbReference type="Pfam" id="PF25759">
    <property type="entry name" value="HP1_ORF34"/>
    <property type="match status" value="1"/>
</dbReference>
<feature type="region of interest" description="Disordered" evidence="1">
    <location>
        <begin position="25"/>
        <end position="48"/>
    </location>
</feature>
<accession>A0A9Q4XLA2</accession>
<name>A0A9Q4XLA2_9ENTR</name>
<evidence type="ECO:0000313" key="3">
    <source>
        <dbReference type="Proteomes" id="UP000778262"/>
    </source>
</evidence>
<dbReference type="AlphaFoldDB" id="A0A9Q4XLA2"/>
<dbReference type="EMBL" id="RPBY01000002">
    <property type="protein sequence ID" value="NCH87040.1"/>
    <property type="molecule type" value="Genomic_DNA"/>
</dbReference>
<gene>
    <name evidence="2" type="ORF">EHJ13_06200</name>
</gene>
<dbReference type="Proteomes" id="UP000778262">
    <property type="component" value="Unassembled WGS sequence"/>
</dbReference>
<feature type="compositionally biased region" description="Polar residues" evidence="1">
    <location>
        <begin position="25"/>
        <end position="42"/>
    </location>
</feature>
<dbReference type="RefSeq" id="WP_161590569.1">
    <property type="nucleotide sequence ID" value="NZ_RPBY01000002.1"/>
</dbReference>
<reference evidence="2" key="1">
    <citation type="submission" date="2018-11" db="EMBL/GenBank/DDBJ databases">
        <title>Genomics analysis of Putative Virulence Factors on Adhesion and Cytotoxicity for Cronobacter spp.</title>
        <authorList>
            <person name="Cui J."/>
        </authorList>
    </citation>
    <scope>NUCLEOTIDE SEQUENCE</scope>
    <source>
        <strain evidence="2">SD69</strain>
    </source>
</reference>
<evidence type="ECO:0000313" key="2">
    <source>
        <dbReference type="EMBL" id="NCH87040.1"/>
    </source>
</evidence>
<proteinExistence type="predicted"/>
<feature type="region of interest" description="Disordered" evidence="1">
    <location>
        <begin position="131"/>
        <end position="161"/>
    </location>
</feature>